<keyword evidence="3" id="KW-1185">Reference proteome</keyword>
<dbReference type="AlphaFoldDB" id="A0A830FLF8"/>
<dbReference type="SUPFAM" id="SSF46785">
    <property type="entry name" value="Winged helix' DNA-binding domain"/>
    <property type="match status" value="1"/>
</dbReference>
<reference evidence="2" key="2">
    <citation type="submission" date="2020-09" db="EMBL/GenBank/DDBJ databases">
        <authorList>
            <person name="Sun Q."/>
            <person name="Ohkuma M."/>
        </authorList>
    </citation>
    <scope>NUCLEOTIDE SEQUENCE</scope>
    <source>
        <strain evidence="2">JCM 19596</strain>
    </source>
</reference>
<feature type="transmembrane region" description="Helical" evidence="1">
    <location>
        <begin position="141"/>
        <end position="162"/>
    </location>
</feature>
<comment type="caution">
    <text evidence="2">The sequence shown here is derived from an EMBL/GenBank/DDBJ whole genome shotgun (WGS) entry which is preliminary data.</text>
</comment>
<evidence type="ECO:0000313" key="3">
    <source>
        <dbReference type="Proteomes" id="UP000607197"/>
    </source>
</evidence>
<evidence type="ECO:0000313" key="2">
    <source>
        <dbReference type="EMBL" id="GGL64269.1"/>
    </source>
</evidence>
<protein>
    <submittedName>
        <fullName evidence="2">Uncharacterized protein</fullName>
    </submittedName>
</protein>
<dbReference type="OrthoDB" id="189973at2157"/>
<feature type="transmembrane region" description="Helical" evidence="1">
    <location>
        <begin position="104"/>
        <end position="129"/>
    </location>
</feature>
<sequence length="178" mass="19410">MSLIDRLDKSDDDSLPDEAILNVMRRGDEKVLTTAEIARELPITQDWTGKRLNKLETNGRVHSKSAGQGRVWWLDEAEPASHVAEHIGDLMWYASTADQSAGNIWIMSVGMFIVSGLLLIPILLLGLFPALSAIPFTTTDFATGAMLGAVGGALFLIGGSILKLASLWLTRRYTTVLE</sequence>
<keyword evidence="1" id="KW-0472">Membrane</keyword>
<keyword evidence="1" id="KW-0812">Transmembrane</keyword>
<gene>
    <name evidence="2" type="ORF">GCM10009039_22660</name>
</gene>
<organism evidence="2 3">
    <name type="scientific">Halocalculus aciditolerans</name>
    <dbReference type="NCBI Taxonomy" id="1383812"/>
    <lineage>
        <taxon>Archaea</taxon>
        <taxon>Methanobacteriati</taxon>
        <taxon>Methanobacteriota</taxon>
        <taxon>Stenosarchaea group</taxon>
        <taxon>Halobacteria</taxon>
        <taxon>Halobacteriales</taxon>
        <taxon>Halobacteriaceae</taxon>
        <taxon>Halocalculus</taxon>
    </lineage>
</organism>
<keyword evidence="1" id="KW-1133">Transmembrane helix</keyword>
<evidence type="ECO:0000256" key="1">
    <source>
        <dbReference type="SAM" id="Phobius"/>
    </source>
</evidence>
<name>A0A830FLF8_9EURY</name>
<dbReference type="RefSeq" id="WP_188979031.1">
    <property type="nucleotide sequence ID" value="NZ_BMPG01000003.1"/>
</dbReference>
<accession>A0A830FLF8</accession>
<reference evidence="2" key="1">
    <citation type="journal article" date="2014" name="Int. J. Syst. Evol. Microbiol.">
        <title>Complete genome sequence of Corynebacterium casei LMG S-19264T (=DSM 44701T), isolated from a smear-ripened cheese.</title>
        <authorList>
            <consortium name="US DOE Joint Genome Institute (JGI-PGF)"/>
            <person name="Walter F."/>
            <person name="Albersmeier A."/>
            <person name="Kalinowski J."/>
            <person name="Ruckert C."/>
        </authorList>
    </citation>
    <scope>NUCLEOTIDE SEQUENCE</scope>
    <source>
        <strain evidence="2">JCM 19596</strain>
    </source>
</reference>
<dbReference type="InterPro" id="IPR036390">
    <property type="entry name" value="WH_DNA-bd_sf"/>
</dbReference>
<dbReference type="EMBL" id="BMPG01000003">
    <property type="protein sequence ID" value="GGL64269.1"/>
    <property type="molecule type" value="Genomic_DNA"/>
</dbReference>
<dbReference type="InterPro" id="IPR036388">
    <property type="entry name" value="WH-like_DNA-bd_sf"/>
</dbReference>
<dbReference type="Gene3D" id="1.10.10.10">
    <property type="entry name" value="Winged helix-like DNA-binding domain superfamily/Winged helix DNA-binding domain"/>
    <property type="match status" value="1"/>
</dbReference>
<dbReference type="Proteomes" id="UP000607197">
    <property type="component" value="Unassembled WGS sequence"/>
</dbReference>
<proteinExistence type="predicted"/>